<dbReference type="Pfam" id="PF01551">
    <property type="entry name" value="Peptidase_M23"/>
    <property type="match status" value="2"/>
</dbReference>
<dbReference type="Gene3D" id="2.70.70.10">
    <property type="entry name" value="Glucose Permease (Domain IIA)"/>
    <property type="match status" value="1"/>
</dbReference>
<protein>
    <submittedName>
        <fullName evidence="2">Peptidase M23-like protein</fullName>
    </submittedName>
</protein>
<feature type="domain" description="M23ase beta-sheet core" evidence="1">
    <location>
        <begin position="128"/>
        <end position="156"/>
    </location>
</feature>
<dbReference type="Proteomes" id="UP000240572">
    <property type="component" value="Unassembled WGS sequence"/>
</dbReference>
<evidence type="ECO:0000313" key="2">
    <source>
        <dbReference type="EMBL" id="PSK94935.1"/>
    </source>
</evidence>
<dbReference type="EMBL" id="PYGD01000001">
    <property type="protein sequence ID" value="PSK94935.1"/>
    <property type="molecule type" value="Genomic_DNA"/>
</dbReference>
<dbReference type="InterPro" id="IPR011055">
    <property type="entry name" value="Dup_hybrid_motif"/>
</dbReference>
<evidence type="ECO:0000259" key="1">
    <source>
        <dbReference type="Pfam" id="PF01551"/>
    </source>
</evidence>
<evidence type="ECO:0000313" key="3">
    <source>
        <dbReference type="Proteomes" id="UP000240572"/>
    </source>
</evidence>
<dbReference type="PANTHER" id="PTHR21666:SF270">
    <property type="entry name" value="MUREIN HYDROLASE ACTIVATOR ENVC"/>
    <property type="match status" value="1"/>
</dbReference>
<dbReference type="GO" id="GO:0004222">
    <property type="term" value="F:metalloendopeptidase activity"/>
    <property type="evidence" value="ECO:0007669"/>
    <property type="project" value="TreeGrafter"/>
</dbReference>
<dbReference type="PANTHER" id="PTHR21666">
    <property type="entry name" value="PEPTIDASE-RELATED"/>
    <property type="match status" value="1"/>
</dbReference>
<proteinExistence type="predicted"/>
<dbReference type="InterPro" id="IPR016047">
    <property type="entry name" value="M23ase_b-sheet_dom"/>
</dbReference>
<dbReference type="SUPFAM" id="SSF51261">
    <property type="entry name" value="Duplicated hybrid motif"/>
    <property type="match status" value="1"/>
</dbReference>
<feature type="domain" description="M23ase beta-sheet core" evidence="1">
    <location>
        <begin position="41"/>
        <end position="109"/>
    </location>
</feature>
<dbReference type="InterPro" id="IPR050570">
    <property type="entry name" value="Cell_wall_metabolism_enzyme"/>
</dbReference>
<accession>A0A2P8DCL0</accession>
<dbReference type="AlphaFoldDB" id="A0A2P8DCL0"/>
<keyword evidence="3" id="KW-1185">Reference proteome</keyword>
<dbReference type="CDD" id="cd12797">
    <property type="entry name" value="M23_peptidase"/>
    <property type="match status" value="1"/>
</dbReference>
<comment type="caution">
    <text evidence="2">The sequence shown here is derived from an EMBL/GenBank/DDBJ whole genome shotgun (WGS) entry which is preliminary data.</text>
</comment>
<sequence length="557" mass="62861">MLPLAAWSQGEPDYPQNYFRNPLDIPISLAGGFAECRPNHFHTGIDIKTNQQENMPVYAAAEGYVSRITISHAGYGNAIYITHPNGYTTLYGHLNDFYPELQQYLKQKQYEQESWSCDLSLPANRFAVKKGQLVAYSGTTGGSTGPHLHFEIRSNTSGHVLNGMLFGLPITDTRAPEARSIAVYNADESIYEQQPALIPLLKKGSGYTTKTGAYKSSSPHLYIGIQAQDYINNSTNWLGVYRMKLYLDETLQAATELREIDFAQNRYVNAYADFKTKEEKGTWYQGLYRLPGNKLDVYTDLNTQNGMLDISDGKEHQVRIELEDAHRNKAQVNFTVSYAGKTTVKTCTNTWMPGKSNALQTRNTSFVTDEQALYDRICFRYTESPSKQYYSDVLQLHDAKIPLQSSTDLGLKINQALPFDLRNKLVFIHHIKAASLPGNNPQDGAAARYDKGWAWAPVRTFGNYCVGVDTVPPVLQPLQKGPDLSKAKNIRFKVTDKMTSVKQFRAELDGRWLCFVRAGNTYTYTFDEHCTPGNHKLVITASDENDNQTVYSLIFRR</sequence>
<reference evidence="2 3" key="1">
    <citation type="submission" date="2018-03" db="EMBL/GenBank/DDBJ databases">
        <title>Genomic Encyclopedia of Type Strains, Phase III (KMG-III): the genomes of soil and plant-associated and newly described type strains.</title>
        <authorList>
            <person name="Whitman W."/>
        </authorList>
    </citation>
    <scope>NUCLEOTIDE SEQUENCE [LARGE SCALE GENOMIC DNA]</scope>
    <source>
        <strain evidence="2 3">CGMCC 1.12700</strain>
    </source>
</reference>
<organism evidence="2 3">
    <name type="scientific">Taibaiella chishuiensis</name>
    <dbReference type="NCBI Taxonomy" id="1434707"/>
    <lineage>
        <taxon>Bacteria</taxon>
        <taxon>Pseudomonadati</taxon>
        <taxon>Bacteroidota</taxon>
        <taxon>Chitinophagia</taxon>
        <taxon>Chitinophagales</taxon>
        <taxon>Chitinophagaceae</taxon>
        <taxon>Taibaiella</taxon>
    </lineage>
</organism>
<name>A0A2P8DCL0_9BACT</name>
<gene>
    <name evidence="2" type="ORF">B0I18_1011098</name>
</gene>